<dbReference type="InterPro" id="IPR022385">
    <property type="entry name" value="Rhs_assc_core"/>
</dbReference>
<evidence type="ECO:0008006" key="3">
    <source>
        <dbReference type="Google" id="ProtNLM"/>
    </source>
</evidence>
<dbReference type="EMBL" id="KZ821765">
    <property type="protein sequence ID" value="PYH76174.1"/>
    <property type="molecule type" value="Genomic_DNA"/>
</dbReference>
<dbReference type="NCBIfam" id="TIGR03696">
    <property type="entry name" value="Rhs_assc_core"/>
    <property type="match status" value="1"/>
</dbReference>
<proteinExistence type="predicted"/>
<dbReference type="OrthoDB" id="10622949at2759"/>
<evidence type="ECO:0000313" key="2">
    <source>
        <dbReference type="Proteomes" id="UP000248340"/>
    </source>
</evidence>
<name>A0A319BUA5_9EURO</name>
<dbReference type="Proteomes" id="UP000248340">
    <property type="component" value="Unassembled WGS sequence"/>
</dbReference>
<reference evidence="1 2" key="1">
    <citation type="submission" date="2016-12" db="EMBL/GenBank/DDBJ databases">
        <title>The genomes of Aspergillus section Nigri reveals drivers in fungal speciation.</title>
        <authorList>
            <consortium name="DOE Joint Genome Institute"/>
            <person name="Vesth T.C."/>
            <person name="Nybo J."/>
            <person name="Theobald S."/>
            <person name="Brandl J."/>
            <person name="Frisvad J.C."/>
            <person name="Nielsen K.F."/>
            <person name="Lyhne E.K."/>
            <person name="Kogle M.E."/>
            <person name="Kuo A."/>
            <person name="Riley R."/>
            <person name="Clum A."/>
            <person name="Nolan M."/>
            <person name="Lipzen A."/>
            <person name="Salamov A."/>
            <person name="Henrissat B."/>
            <person name="Wiebenga A."/>
            <person name="De Vries R.P."/>
            <person name="Grigoriev I.V."/>
            <person name="Mortensen U.H."/>
            <person name="Andersen M.R."/>
            <person name="Baker S.E."/>
        </authorList>
    </citation>
    <scope>NUCLEOTIDE SEQUENCE [LARGE SCALE GENOMIC DNA]</scope>
    <source>
        <strain evidence="1 2">CBS 121591</strain>
    </source>
</reference>
<dbReference type="GeneID" id="37139912"/>
<dbReference type="AlphaFoldDB" id="A0A319BUA5"/>
<evidence type="ECO:0000313" key="1">
    <source>
        <dbReference type="EMBL" id="PYH76174.1"/>
    </source>
</evidence>
<gene>
    <name evidence="1" type="ORF">BO82DRAFT_369584</name>
</gene>
<organism evidence="1 2">
    <name type="scientific">Aspergillus uvarum CBS 121591</name>
    <dbReference type="NCBI Taxonomy" id="1448315"/>
    <lineage>
        <taxon>Eukaryota</taxon>
        <taxon>Fungi</taxon>
        <taxon>Dikarya</taxon>
        <taxon>Ascomycota</taxon>
        <taxon>Pezizomycotina</taxon>
        <taxon>Eurotiomycetes</taxon>
        <taxon>Eurotiomycetidae</taxon>
        <taxon>Eurotiales</taxon>
        <taxon>Aspergillaceae</taxon>
        <taxon>Aspergillus</taxon>
        <taxon>Aspergillus subgen. Circumdati</taxon>
    </lineage>
</organism>
<dbReference type="STRING" id="1448315.A0A319BUA5"/>
<dbReference type="Gene3D" id="2.180.10.10">
    <property type="entry name" value="RHS repeat-associated core"/>
    <property type="match status" value="1"/>
</dbReference>
<keyword evidence="2" id="KW-1185">Reference proteome</keyword>
<accession>A0A319BUA5</accession>
<dbReference type="RefSeq" id="XP_025486374.1">
    <property type="nucleotide sequence ID" value="XM_025637171.1"/>
</dbReference>
<sequence length="308" mass="32938">MPFWKQSTMYYEPQLNYAVTKVSETDRDHVFELDKQTGAPTPVTKQQQHAECVRSASVDYGVRLRRLRTEGGVHHTQYTPYGFSHLPSTSTGGPSVGFNGLLRDPITGRYHLGNGYRVYNPVLMRFHHPDPWSPFTSLGDPINRVDSSGHFGILGWKFSWKDLLVTVVGITASVAVGALNGGASLAIQLGVSVAVGVVADFATSTIYDVAAGNKISWVEVGIDLAFSALSGLTFGVGDATAQAIRKPAQAVAKAATKKTATKVFQGLAKDIGKKMVVTGTTTAVDKAVMDPIKDALAGEIQTNNTSVP</sequence>
<dbReference type="VEuPathDB" id="FungiDB:BO82DRAFT_369584"/>
<protein>
    <recommendedName>
        <fullName evidence="3">RHS repeat-associated core domain-containing protein</fullName>
    </recommendedName>
</protein>